<dbReference type="OrthoDB" id="9804361at2"/>
<dbReference type="Pfam" id="PF02653">
    <property type="entry name" value="BPD_transp_2"/>
    <property type="match status" value="1"/>
</dbReference>
<dbReference type="GO" id="GO:0015658">
    <property type="term" value="F:branched-chain amino acid transmembrane transporter activity"/>
    <property type="evidence" value="ECO:0007669"/>
    <property type="project" value="InterPro"/>
</dbReference>
<dbReference type="PANTHER" id="PTHR30482">
    <property type="entry name" value="HIGH-AFFINITY BRANCHED-CHAIN AMINO ACID TRANSPORT SYSTEM PERMEASE"/>
    <property type="match status" value="1"/>
</dbReference>
<evidence type="ECO:0000256" key="1">
    <source>
        <dbReference type="ARBA" id="ARBA00004651"/>
    </source>
</evidence>
<name>M2Y4L0_9PROT</name>
<dbReference type="Proteomes" id="UP000011744">
    <property type="component" value="Unassembled WGS sequence"/>
</dbReference>
<reference evidence="7 8" key="1">
    <citation type="journal article" date="2014" name="Genome Announc.">
        <title>Draft Genome Sequence of Magnetospirillum sp. Strain SO-1, a Freshwater Magnetotactic Bacterium Isolated from the Ol'khovka River, Russia.</title>
        <authorList>
            <person name="Grouzdev D.S."/>
            <person name="Dziuba M.V."/>
            <person name="Sukhacheva M.S."/>
            <person name="Mardanov A.V."/>
            <person name="Beletskiy A.V."/>
            <person name="Kuznetsov B.B."/>
            <person name="Skryabin K.G."/>
        </authorList>
    </citation>
    <scope>NUCLEOTIDE SEQUENCE [LARGE SCALE GENOMIC DNA]</scope>
    <source>
        <strain evidence="7 8">SO-1</strain>
    </source>
</reference>
<proteinExistence type="predicted"/>
<keyword evidence="8" id="KW-1185">Reference proteome</keyword>
<dbReference type="InterPro" id="IPR001851">
    <property type="entry name" value="ABC_transp_permease"/>
</dbReference>
<dbReference type="CDD" id="cd06581">
    <property type="entry name" value="TM_PBP1_LivM_like"/>
    <property type="match status" value="1"/>
</dbReference>
<dbReference type="STRING" id="1244869.H261_20512"/>
<protein>
    <submittedName>
        <fullName evidence="7">ABC-type branched-chain amino acid transport system protein</fullName>
    </submittedName>
</protein>
<dbReference type="AlphaFoldDB" id="M2Y4L0"/>
<evidence type="ECO:0000313" key="7">
    <source>
        <dbReference type="EMBL" id="EME68036.1"/>
    </source>
</evidence>
<dbReference type="InterPro" id="IPR043428">
    <property type="entry name" value="LivM-like"/>
</dbReference>
<comment type="subcellular location">
    <subcellularLocation>
        <location evidence="1">Cell membrane</location>
        <topology evidence="1">Multi-pass membrane protein</topology>
    </subcellularLocation>
</comment>
<feature type="transmembrane region" description="Helical" evidence="6">
    <location>
        <begin position="174"/>
        <end position="193"/>
    </location>
</feature>
<feature type="transmembrane region" description="Helical" evidence="6">
    <location>
        <begin position="260"/>
        <end position="284"/>
    </location>
</feature>
<feature type="transmembrane region" description="Helical" evidence="6">
    <location>
        <begin position="220"/>
        <end position="240"/>
    </location>
</feature>
<feature type="transmembrane region" description="Helical" evidence="6">
    <location>
        <begin position="121"/>
        <end position="138"/>
    </location>
</feature>
<dbReference type="GO" id="GO:0005886">
    <property type="term" value="C:plasma membrane"/>
    <property type="evidence" value="ECO:0007669"/>
    <property type="project" value="UniProtKB-SubCell"/>
</dbReference>
<keyword evidence="2" id="KW-1003">Cell membrane</keyword>
<gene>
    <name evidence="7" type="ORF">H261_20512</name>
</gene>
<feature type="transmembrane region" description="Helical" evidence="6">
    <location>
        <begin position="43"/>
        <end position="60"/>
    </location>
</feature>
<keyword evidence="5 6" id="KW-0472">Membrane</keyword>
<organism evidence="7 8">
    <name type="scientific">Paramagnetospirillum caucaseum</name>
    <dbReference type="NCBI Taxonomy" id="1244869"/>
    <lineage>
        <taxon>Bacteria</taxon>
        <taxon>Pseudomonadati</taxon>
        <taxon>Pseudomonadota</taxon>
        <taxon>Alphaproteobacteria</taxon>
        <taxon>Rhodospirillales</taxon>
        <taxon>Magnetospirillaceae</taxon>
        <taxon>Paramagnetospirillum</taxon>
    </lineage>
</organism>
<evidence type="ECO:0000256" key="2">
    <source>
        <dbReference type="ARBA" id="ARBA00022475"/>
    </source>
</evidence>
<dbReference type="RefSeq" id="WP_008621377.1">
    <property type="nucleotide sequence ID" value="NZ_AONQ01000087.1"/>
</dbReference>
<evidence type="ECO:0000313" key="8">
    <source>
        <dbReference type="Proteomes" id="UP000011744"/>
    </source>
</evidence>
<feature type="transmembrane region" description="Helical" evidence="6">
    <location>
        <begin position="91"/>
        <end position="114"/>
    </location>
</feature>
<evidence type="ECO:0000256" key="3">
    <source>
        <dbReference type="ARBA" id="ARBA00022692"/>
    </source>
</evidence>
<feature type="transmembrane region" description="Helical" evidence="6">
    <location>
        <begin position="296"/>
        <end position="320"/>
    </location>
</feature>
<evidence type="ECO:0000256" key="6">
    <source>
        <dbReference type="SAM" id="Phobius"/>
    </source>
</evidence>
<dbReference type="eggNOG" id="COG4177">
    <property type="taxonomic scope" value="Bacteria"/>
</dbReference>
<evidence type="ECO:0000256" key="4">
    <source>
        <dbReference type="ARBA" id="ARBA00022989"/>
    </source>
</evidence>
<keyword evidence="4 6" id="KW-1133">Transmembrane helix</keyword>
<dbReference type="PATRIC" id="fig|1244869.3.peg.4072"/>
<dbReference type="PANTHER" id="PTHR30482:SF17">
    <property type="entry name" value="ABC TRANSPORTER ATP-BINDING PROTEIN"/>
    <property type="match status" value="1"/>
</dbReference>
<accession>M2Y4L0</accession>
<sequence>MISTSVPKRLAILLLAVLTVLALFPVWGKLVFAAKFAFLMQKLTGIMILAILAMSLDLLVGMAGLVSLGHAAFFGLGGYMLAMLSPQYEAANLWLVLPAAVATSALAATVVGFLSIRSSGIYFIMVTLAFGQMGFYFFNDSKAAGGSDGAYVHVKPAVEAFGVTLLDLDQKLTFFYVALGAMVAVYAFLKVLLASPFGRVVSAIGVNENRVQGLGFNPRAYKLAAFVIAGGVAGLAGVLATTQYGFVSPASLGWHQSAHVLVMVILGGMGTLFGPVLGAFILELAHFAFESMTDHWLLPMGALIIAIVLLLPKGVAGLLLQWGKDKEDAT</sequence>
<dbReference type="EMBL" id="AONQ01000087">
    <property type="protein sequence ID" value="EME68036.1"/>
    <property type="molecule type" value="Genomic_DNA"/>
</dbReference>
<keyword evidence="3 6" id="KW-0812">Transmembrane</keyword>
<comment type="caution">
    <text evidence="7">The sequence shown here is derived from an EMBL/GenBank/DDBJ whole genome shotgun (WGS) entry which is preliminary data.</text>
</comment>
<evidence type="ECO:0000256" key="5">
    <source>
        <dbReference type="ARBA" id="ARBA00023136"/>
    </source>
</evidence>